<reference evidence="3 4" key="1">
    <citation type="journal article" date="2015" name="Genome Biol. Evol.">
        <title>Characterization of Three Mycobacterium spp. with Potential Use in Bioremediation by Genome Sequencing and Comparative Genomics.</title>
        <authorList>
            <person name="Das S."/>
            <person name="Pettersson B.M."/>
            <person name="Behra P.R."/>
            <person name="Ramesh M."/>
            <person name="Dasgupta S."/>
            <person name="Bhattacharya A."/>
            <person name="Kirsebom L.A."/>
        </authorList>
    </citation>
    <scope>NUCLEOTIDE SEQUENCE [LARGE SCALE GENOMIC DNA]</scope>
    <source>
        <strain evidence="3 4">DSM 43826</strain>
    </source>
</reference>
<dbReference type="EMBL" id="JYNL01000050">
    <property type="protein sequence ID" value="KMO71841.1"/>
    <property type="molecule type" value="Genomic_DNA"/>
</dbReference>
<evidence type="ECO:0000313" key="3">
    <source>
        <dbReference type="EMBL" id="KMO71841.1"/>
    </source>
</evidence>
<dbReference type="PATRIC" id="fig|37916.4.peg.4183"/>
<accession>A0A0J6YG41</accession>
<sequence>MRTADRVAGAYGWSSRLRYDVGRGLIVALACRPPDELVPHSELGALTTHLRISVTRLAAVLDEAGLLLDDRVDTIEINWQRRLADVDPAIRRDALDWLARLRNGSPRSKPRKAGTASEYCRVVAPILRQWSADHDHLREITSHDVLSAVESLPASARSQALVVLRSLFKFLKREKRIFVNPTAQLRPGRVELSVLLPIDEDAYRGAVAAATTPQHRIALVLAAVHAARPADIRVIRLDDIDIGARRITIGGHTRRVEELTHRTLLTYLDFRRQTWPNTANPHLLVTGQTANDTRPVSDYTIIQLFAGLSATLDRLRVDRQLEEALNRGPDPLHLAAVFGISHHTAIRYSEAARQILYADHAPAST</sequence>
<keyword evidence="4" id="KW-1185">Reference proteome</keyword>
<comment type="caution">
    <text evidence="3">The sequence shown here is derived from an EMBL/GenBank/DDBJ whole genome shotgun (WGS) entry which is preliminary data.</text>
</comment>
<proteinExistence type="predicted"/>
<evidence type="ECO:0000313" key="4">
    <source>
        <dbReference type="Proteomes" id="UP000036513"/>
    </source>
</evidence>
<dbReference type="GO" id="GO:0003677">
    <property type="term" value="F:DNA binding"/>
    <property type="evidence" value="ECO:0007669"/>
    <property type="project" value="UniProtKB-UniRule"/>
</dbReference>
<protein>
    <recommendedName>
        <fullName evidence="2">Core-binding (CB) domain-containing protein</fullName>
    </recommendedName>
</protein>
<dbReference type="SUPFAM" id="SSF56349">
    <property type="entry name" value="DNA breaking-rejoining enzymes"/>
    <property type="match status" value="1"/>
</dbReference>
<gene>
    <name evidence="3" type="ORF">MCHLDSM_04212</name>
</gene>
<dbReference type="AlphaFoldDB" id="A0A0J6YG41"/>
<evidence type="ECO:0000259" key="2">
    <source>
        <dbReference type="PROSITE" id="PS51900"/>
    </source>
</evidence>
<evidence type="ECO:0000256" key="1">
    <source>
        <dbReference type="PROSITE-ProRule" id="PRU01248"/>
    </source>
</evidence>
<name>A0A0J6YG41_9MYCO</name>
<dbReference type="RefSeq" id="WP_234714119.1">
    <property type="nucleotide sequence ID" value="NZ_JYNL01000050.1"/>
</dbReference>
<dbReference type="InterPro" id="IPR011010">
    <property type="entry name" value="DNA_brk_join_enz"/>
</dbReference>
<keyword evidence="1" id="KW-0238">DNA-binding</keyword>
<feature type="domain" description="Core-binding (CB)" evidence="2">
    <location>
        <begin position="88"/>
        <end position="172"/>
    </location>
</feature>
<dbReference type="Proteomes" id="UP000036513">
    <property type="component" value="Unassembled WGS sequence"/>
</dbReference>
<organism evidence="3 4">
    <name type="scientific">Mycolicibacterium chlorophenolicum</name>
    <dbReference type="NCBI Taxonomy" id="37916"/>
    <lineage>
        <taxon>Bacteria</taxon>
        <taxon>Bacillati</taxon>
        <taxon>Actinomycetota</taxon>
        <taxon>Actinomycetes</taxon>
        <taxon>Mycobacteriales</taxon>
        <taxon>Mycobacteriaceae</taxon>
        <taxon>Mycolicibacterium</taxon>
    </lineage>
</organism>
<dbReference type="InterPro" id="IPR044068">
    <property type="entry name" value="CB"/>
</dbReference>
<dbReference type="SMR" id="A0A0J6YG41"/>
<dbReference type="PROSITE" id="PS51900">
    <property type="entry name" value="CB"/>
    <property type="match status" value="1"/>
</dbReference>